<dbReference type="Proteomes" id="UP000281028">
    <property type="component" value="Unassembled WGS sequence"/>
</dbReference>
<reference evidence="1" key="1">
    <citation type="submission" date="2020-05" db="EMBL/GenBank/DDBJ databases">
        <title>Chitinophaga laudate sp. nov., isolated from a tropical peat swamp.</title>
        <authorList>
            <person name="Goh C.B.S."/>
            <person name="Lee M.S."/>
            <person name="Parimannan S."/>
            <person name="Pasbakhsh P."/>
            <person name="Yule C.M."/>
            <person name="Rajandas H."/>
            <person name="Loke S."/>
            <person name="Croft L."/>
            <person name="Tan J.B.L."/>
        </authorList>
    </citation>
    <scope>NUCLEOTIDE SEQUENCE</scope>
    <source>
        <strain evidence="1">Mgbs1</strain>
    </source>
</reference>
<keyword evidence="2" id="KW-1185">Reference proteome</keyword>
<dbReference type="InterPro" id="IPR043519">
    <property type="entry name" value="NT_sf"/>
</dbReference>
<name>A0A433W8Z3_9BACT</name>
<dbReference type="SUPFAM" id="SSF81301">
    <property type="entry name" value="Nucleotidyltransferase"/>
    <property type="match status" value="1"/>
</dbReference>
<gene>
    <name evidence="1" type="ORF">ECE50_013395</name>
</gene>
<protein>
    <recommendedName>
        <fullName evidence="3">Nucleotidyltransferase</fullName>
    </recommendedName>
</protein>
<dbReference type="OrthoDB" id="121150at2"/>
<dbReference type="RefSeq" id="WP_127044553.1">
    <property type="nucleotide sequence ID" value="NZ_JAABOK010000013.1"/>
</dbReference>
<evidence type="ECO:0008006" key="3">
    <source>
        <dbReference type="Google" id="ProtNLM"/>
    </source>
</evidence>
<evidence type="ECO:0000313" key="2">
    <source>
        <dbReference type="Proteomes" id="UP000281028"/>
    </source>
</evidence>
<dbReference type="AlphaFoldDB" id="A0A433W8Z3"/>
<accession>A0A433W8Z3</accession>
<dbReference type="EMBL" id="RIAR02000001">
    <property type="protein sequence ID" value="NSL87836.1"/>
    <property type="molecule type" value="Genomic_DNA"/>
</dbReference>
<evidence type="ECO:0000313" key="1">
    <source>
        <dbReference type="EMBL" id="NSL87836.1"/>
    </source>
</evidence>
<organism evidence="1 2">
    <name type="scientific">Chitinophaga solisilvae</name>
    <dbReference type="NCBI Taxonomy" id="1233460"/>
    <lineage>
        <taxon>Bacteria</taxon>
        <taxon>Pseudomonadati</taxon>
        <taxon>Bacteroidota</taxon>
        <taxon>Chitinophagia</taxon>
        <taxon>Chitinophagales</taxon>
        <taxon>Chitinophagaceae</taxon>
        <taxon>Chitinophaga</taxon>
    </lineage>
</organism>
<sequence length="157" mass="18036">MGTIFNDDFREFIQALNNHDVEYILVGGYAVILHGYRRVTGDMDIWVNRTKENYSKLTHAFQEFGLPIFDMTESKFLDADTADVFSYGRPPVSIDIITKLKGVDFDNAYPLAQVFNEEGLMIRFLHLNNLIEAKKAAGRHKDLDDIEKLTSREQSDI</sequence>
<proteinExistence type="predicted"/>
<comment type="caution">
    <text evidence="1">The sequence shown here is derived from an EMBL/GenBank/DDBJ whole genome shotgun (WGS) entry which is preliminary data.</text>
</comment>
<dbReference type="Gene3D" id="3.30.460.40">
    <property type="match status" value="1"/>
</dbReference>